<dbReference type="Proteomes" id="UP001233172">
    <property type="component" value="Unassembled WGS sequence"/>
</dbReference>
<name>A0AAD8ATJ0_BIOPF</name>
<reference evidence="1" key="2">
    <citation type="submission" date="2023-04" db="EMBL/GenBank/DDBJ databases">
        <authorList>
            <person name="Bu L."/>
            <person name="Lu L."/>
            <person name="Laidemitt M.R."/>
            <person name="Zhang S.M."/>
            <person name="Mutuku M."/>
            <person name="Mkoji G."/>
            <person name="Steinauer M."/>
            <person name="Loker E.S."/>
        </authorList>
    </citation>
    <scope>NUCLEOTIDE SEQUENCE</scope>
    <source>
        <strain evidence="1">KasaAsao</strain>
        <tissue evidence="1">Whole Snail</tissue>
    </source>
</reference>
<dbReference type="InterPro" id="IPR036188">
    <property type="entry name" value="FAD/NAD-bd_sf"/>
</dbReference>
<accession>A0AAD8ATJ0</accession>
<dbReference type="EMBL" id="JASAOG010000269">
    <property type="protein sequence ID" value="KAK0041587.1"/>
    <property type="molecule type" value="Genomic_DNA"/>
</dbReference>
<sequence length="90" mass="9766">GFGHLLPSFESGPILGVVYDSCTYPEHNRKGCPESTRITVMLGGSWYDKLLSPDGNLPSGSDIVWMASQAAAQQLGIKSHPIRSHVTLQR</sequence>
<dbReference type="Gene3D" id="3.50.50.60">
    <property type="entry name" value="FAD/NAD(P)-binding domain"/>
    <property type="match status" value="1"/>
</dbReference>
<reference evidence="1" key="1">
    <citation type="journal article" date="2023" name="PLoS Negl. Trop. Dis.">
        <title>A genome sequence for Biomphalaria pfeifferi, the major vector snail for the human-infecting parasite Schistosoma mansoni.</title>
        <authorList>
            <person name="Bu L."/>
            <person name="Lu L."/>
            <person name="Laidemitt M.R."/>
            <person name="Zhang S.M."/>
            <person name="Mutuku M."/>
            <person name="Mkoji G."/>
            <person name="Steinauer M."/>
            <person name="Loker E.S."/>
        </authorList>
    </citation>
    <scope>NUCLEOTIDE SEQUENCE</scope>
    <source>
        <strain evidence="1">KasaAsao</strain>
    </source>
</reference>
<proteinExistence type="predicted"/>
<evidence type="ECO:0000313" key="2">
    <source>
        <dbReference type="Proteomes" id="UP001233172"/>
    </source>
</evidence>
<feature type="non-terminal residue" evidence="1">
    <location>
        <position position="1"/>
    </location>
</feature>
<comment type="caution">
    <text evidence="1">The sequence shown here is derived from an EMBL/GenBank/DDBJ whole genome shotgun (WGS) entry which is preliminary data.</text>
</comment>
<dbReference type="SUPFAM" id="SSF54373">
    <property type="entry name" value="FAD-linked reductases, C-terminal domain"/>
    <property type="match status" value="1"/>
</dbReference>
<feature type="non-terminal residue" evidence="1">
    <location>
        <position position="90"/>
    </location>
</feature>
<gene>
    <name evidence="1" type="ORF">Bpfe_028999</name>
</gene>
<evidence type="ECO:0000313" key="1">
    <source>
        <dbReference type="EMBL" id="KAK0041587.1"/>
    </source>
</evidence>
<keyword evidence="2" id="KW-1185">Reference proteome</keyword>
<dbReference type="AlphaFoldDB" id="A0AAD8ATJ0"/>
<protein>
    <submittedName>
        <fullName evidence="1">Protoporphyrinogen oxidase</fullName>
    </submittedName>
</protein>
<organism evidence="1 2">
    <name type="scientific">Biomphalaria pfeifferi</name>
    <name type="common">Bloodfluke planorb</name>
    <name type="synonym">Freshwater snail</name>
    <dbReference type="NCBI Taxonomy" id="112525"/>
    <lineage>
        <taxon>Eukaryota</taxon>
        <taxon>Metazoa</taxon>
        <taxon>Spiralia</taxon>
        <taxon>Lophotrochozoa</taxon>
        <taxon>Mollusca</taxon>
        <taxon>Gastropoda</taxon>
        <taxon>Heterobranchia</taxon>
        <taxon>Euthyneura</taxon>
        <taxon>Panpulmonata</taxon>
        <taxon>Hygrophila</taxon>
        <taxon>Lymnaeoidea</taxon>
        <taxon>Planorbidae</taxon>
        <taxon>Biomphalaria</taxon>
    </lineage>
</organism>